<evidence type="ECO:0000256" key="5">
    <source>
        <dbReference type="ARBA" id="ARBA00048391"/>
    </source>
</evidence>
<dbReference type="GO" id="GO:0102559">
    <property type="term" value="F:peptide chain release factor N(5)-glutamine methyltransferase activity"/>
    <property type="evidence" value="ECO:0007669"/>
    <property type="project" value="UniProtKB-EC"/>
</dbReference>
<feature type="domain" description="Release factor glutamine methyltransferase N-terminal" evidence="7">
    <location>
        <begin position="44"/>
        <end position="116"/>
    </location>
</feature>
<name>A0A553NB90_TIGCA</name>
<dbReference type="Proteomes" id="UP000318571">
    <property type="component" value="Chromosome 10"/>
</dbReference>
<dbReference type="InterPro" id="IPR040758">
    <property type="entry name" value="PrmC_N"/>
</dbReference>
<evidence type="ECO:0000256" key="4">
    <source>
        <dbReference type="ARBA" id="ARBA00022691"/>
    </source>
</evidence>
<comment type="caution">
    <text evidence="8">The sequence shown here is derived from an EMBL/GenBank/DDBJ whole genome shotgun (WGS) entry which is preliminary data.</text>
</comment>
<dbReference type="InterPro" id="IPR004556">
    <property type="entry name" value="HemK-like"/>
</dbReference>
<protein>
    <recommendedName>
        <fullName evidence="1">peptide chain release factor N(5)-glutamine methyltransferase</fullName>
        <ecNumber evidence="1">2.1.1.297</ecNumber>
    </recommendedName>
</protein>
<dbReference type="EMBL" id="VCGU01000458">
    <property type="protein sequence ID" value="TRY62687.1"/>
    <property type="molecule type" value="Genomic_DNA"/>
</dbReference>
<evidence type="ECO:0000256" key="2">
    <source>
        <dbReference type="ARBA" id="ARBA00022603"/>
    </source>
</evidence>
<dbReference type="SUPFAM" id="SSF53335">
    <property type="entry name" value="S-adenosyl-L-methionine-dependent methyltransferases"/>
    <property type="match status" value="1"/>
</dbReference>
<dbReference type="InterPro" id="IPR050320">
    <property type="entry name" value="N5-glutamine_MTase"/>
</dbReference>
<dbReference type="OMA" id="IYYGHGT"/>
<dbReference type="PANTHER" id="PTHR18895:SF74">
    <property type="entry name" value="MTRF1L RELEASE FACTOR GLUTAMINE METHYLTRANSFERASE"/>
    <property type="match status" value="1"/>
</dbReference>
<dbReference type="InterPro" id="IPR007848">
    <property type="entry name" value="Small_mtfrase_dom"/>
</dbReference>
<sequence length="331" mass="36794">MFGFLRLSGVSRVLVAQSSLVLSSRGSRGLTGGCQSELTVSVGEMVAQLEREFQAREVGEPDLSALYLVGQAMGCANPDGLRQRHWNQTLNETQLACVQRFRQCRLAHMPIQYILGEWDFRGLTLTVRPPVFIPRPETEQLIDLVTPLVLSAGESDRVLEIGCGSGAISLSLLHEIQGLSLTAVDQSRAACALTMENALNLGMDSRLSVRRGQIRPDGSLEHWAENQTYHVIVSNPPYVLRKDLLGLQREITLYEDLRALDGGRHGLDVILPILKFASNHLVQGGHICMEVDPCHPLILPEEMDKCPDINLRIKSVHPDLYGKERFIIFQK</sequence>
<evidence type="ECO:0000256" key="3">
    <source>
        <dbReference type="ARBA" id="ARBA00022679"/>
    </source>
</evidence>
<comment type="catalytic activity">
    <reaction evidence="5">
        <text>L-glutaminyl-[peptide chain release factor] + S-adenosyl-L-methionine = N(5)-methyl-L-glutaminyl-[peptide chain release factor] + S-adenosyl-L-homocysteine + H(+)</text>
        <dbReference type="Rhea" id="RHEA:42896"/>
        <dbReference type="Rhea" id="RHEA-COMP:10271"/>
        <dbReference type="Rhea" id="RHEA-COMP:10272"/>
        <dbReference type="ChEBI" id="CHEBI:15378"/>
        <dbReference type="ChEBI" id="CHEBI:30011"/>
        <dbReference type="ChEBI" id="CHEBI:57856"/>
        <dbReference type="ChEBI" id="CHEBI:59789"/>
        <dbReference type="ChEBI" id="CHEBI:61891"/>
        <dbReference type="EC" id="2.1.1.297"/>
    </reaction>
</comment>
<evidence type="ECO:0000259" key="6">
    <source>
        <dbReference type="Pfam" id="PF05175"/>
    </source>
</evidence>
<keyword evidence="3" id="KW-0808">Transferase</keyword>
<organism evidence="8 9">
    <name type="scientific">Tigriopus californicus</name>
    <name type="common">Marine copepod</name>
    <dbReference type="NCBI Taxonomy" id="6832"/>
    <lineage>
        <taxon>Eukaryota</taxon>
        <taxon>Metazoa</taxon>
        <taxon>Ecdysozoa</taxon>
        <taxon>Arthropoda</taxon>
        <taxon>Crustacea</taxon>
        <taxon>Multicrustacea</taxon>
        <taxon>Hexanauplia</taxon>
        <taxon>Copepoda</taxon>
        <taxon>Harpacticoida</taxon>
        <taxon>Harpacticidae</taxon>
        <taxon>Tigriopus</taxon>
    </lineage>
</organism>
<dbReference type="STRING" id="6832.A0A553NB90"/>
<dbReference type="Gene3D" id="1.10.8.10">
    <property type="entry name" value="DNA helicase RuvA subunit, C-terminal domain"/>
    <property type="match status" value="1"/>
</dbReference>
<keyword evidence="9" id="KW-1185">Reference proteome</keyword>
<dbReference type="InterPro" id="IPR029063">
    <property type="entry name" value="SAM-dependent_MTases_sf"/>
</dbReference>
<reference evidence="8 9" key="1">
    <citation type="journal article" date="2018" name="Nat. Ecol. Evol.">
        <title>Genomic signatures of mitonuclear coevolution across populations of Tigriopus californicus.</title>
        <authorList>
            <person name="Barreto F.S."/>
            <person name="Watson E.T."/>
            <person name="Lima T.G."/>
            <person name="Willett C.S."/>
            <person name="Edmands S."/>
            <person name="Li W."/>
            <person name="Burton R.S."/>
        </authorList>
    </citation>
    <scope>NUCLEOTIDE SEQUENCE [LARGE SCALE GENOMIC DNA]</scope>
    <source>
        <strain evidence="8 9">San Diego</strain>
    </source>
</reference>
<dbReference type="GO" id="GO:0005739">
    <property type="term" value="C:mitochondrion"/>
    <property type="evidence" value="ECO:0007669"/>
    <property type="project" value="TreeGrafter"/>
</dbReference>
<dbReference type="Pfam" id="PF05175">
    <property type="entry name" value="MTS"/>
    <property type="match status" value="1"/>
</dbReference>
<feature type="domain" description="Methyltransferase small" evidence="6">
    <location>
        <begin position="151"/>
        <end position="240"/>
    </location>
</feature>
<dbReference type="CDD" id="cd02440">
    <property type="entry name" value="AdoMet_MTases"/>
    <property type="match status" value="1"/>
</dbReference>
<evidence type="ECO:0000256" key="1">
    <source>
        <dbReference type="ARBA" id="ARBA00012771"/>
    </source>
</evidence>
<dbReference type="PANTHER" id="PTHR18895">
    <property type="entry name" value="HEMK METHYLTRANSFERASE"/>
    <property type="match status" value="1"/>
</dbReference>
<dbReference type="PROSITE" id="PS00092">
    <property type="entry name" value="N6_MTASE"/>
    <property type="match status" value="1"/>
</dbReference>
<dbReference type="GO" id="GO:0032259">
    <property type="term" value="P:methylation"/>
    <property type="evidence" value="ECO:0007669"/>
    <property type="project" value="UniProtKB-KW"/>
</dbReference>
<dbReference type="Pfam" id="PF17827">
    <property type="entry name" value="PrmC_N"/>
    <property type="match status" value="1"/>
</dbReference>
<gene>
    <name evidence="8" type="ORF">TCAL_07290</name>
</gene>
<proteinExistence type="predicted"/>
<dbReference type="InterPro" id="IPR002052">
    <property type="entry name" value="DNA_methylase_N6_adenine_CS"/>
</dbReference>
<dbReference type="NCBIfam" id="TIGR00536">
    <property type="entry name" value="hemK_fam"/>
    <property type="match status" value="1"/>
</dbReference>
<dbReference type="Gene3D" id="3.40.50.150">
    <property type="entry name" value="Vaccinia Virus protein VP39"/>
    <property type="match status" value="1"/>
</dbReference>
<dbReference type="GO" id="GO:0003676">
    <property type="term" value="F:nucleic acid binding"/>
    <property type="evidence" value="ECO:0007669"/>
    <property type="project" value="InterPro"/>
</dbReference>
<keyword evidence="2" id="KW-0489">Methyltransferase</keyword>
<dbReference type="OrthoDB" id="269872at2759"/>
<evidence type="ECO:0000259" key="7">
    <source>
        <dbReference type="Pfam" id="PF17827"/>
    </source>
</evidence>
<evidence type="ECO:0000313" key="9">
    <source>
        <dbReference type="Proteomes" id="UP000318571"/>
    </source>
</evidence>
<dbReference type="EC" id="2.1.1.297" evidence="1"/>
<keyword evidence="4" id="KW-0949">S-adenosyl-L-methionine</keyword>
<accession>A0A553NB90</accession>
<evidence type="ECO:0000313" key="8">
    <source>
        <dbReference type="EMBL" id="TRY62687.1"/>
    </source>
</evidence>
<dbReference type="AlphaFoldDB" id="A0A553NB90"/>